<evidence type="ECO:0000256" key="1">
    <source>
        <dbReference type="ARBA" id="ARBA00009600"/>
    </source>
</evidence>
<dbReference type="Pfam" id="PF02622">
    <property type="entry name" value="DUF179"/>
    <property type="match status" value="1"/>
</dbReference>
<dbReference type="HAMAP" id="MF_00758">
    <property type="entry name" value="UPF0301"/>
    <property type="match status" value="1"/>
</dbReference>
<dbReference type="InterPro" id="IPR003774">
    <property type="entry name" value="AlgH-like"/>
</dbReference>
<evidence type="ECO:0000313" key="3">
    <source>
        <dbReference type="EMBL" id="ODC04726.1"/>
    </source>
</evidence>
<dbReference type="NCBIfam" id="NF001266">
    <property type="entry name" value="PRK00228.1-1"/>
    <property type="match status" value="1"/>
</dbReference>
<accession>A0A1E2VD32</accession>
<dbReference type="PANTHER" id="PTHR30327:SF1">
    <property type="entry name" value="UPF0301 PROTEIN YQGE"/>
    <property type="match status" value="1"/>
</dbReference>
<reference evidence="3 4" key="1">
    <citation type="submission" date="2016-08" db="EMBL/GenBank/DDBJ databases">
        <authorList>
            <person name="Seilhamer J.J."/>
        </authorList>
    </citation>
    <scope>NUCLEOTIDE SEQUENCE [LARGE SCALE GENOMIC DNA]</scope>
    <source>
        <strain evidence="3 4">PH27A</strain>
    </source>
</reference>
<evidence type="ECO:0000256" key="2">
    <source>
        <dbReference type="HAMAP-Rule" id="MF_00758"/>
    </source>
</evidence>
<sequence>MPQMQDSNFSQTLTYLCEHNDQGAMGIVVNQTMPLQLGEVLDQLNIEADRCLHRDMQVLKGGPVHSDRGFVLHDGGSHWKSSMTVTESLSMTTSLDILEAIGRNQGPQRFIIALGCAGWEAGQLEKELMENTWLTCPAWESALFDLPLEHRLDAAAQRLGVELSLLSGQIGHA</sequence>
<gene>
    <name evidence="3" type="ORF">BFW38_15505</name>
</gene>
<dbReference type="STRING" id="197479.BFW38_15505"/>
<organism evidence="3 4">
    <name type="scientific">Terasakiispira papahanaumokuakeensis</name>
    <dbReference type="NCBI Taxonomy" id="197479"/>
    <lineage>
        <taxon>Bacteria</taxon>
        <taxon>Pseudomonadati</taxon>
        <taxon>Pseudomonadota</taxon>
        <taxon>Gammaproteobacteria</taxon>
        <taxon>Oceanospirillales</taxon>
        <taxon>Terasakiispira</taxon>
    </lineage>
</organism>
<comment type="similarity">
    <text evidence="1 2">Belongs to the UPF0301 (AlgH) family.</text>
</comment>
<dbReference type="SUPFAM" id="SSF143456">
    <property type="entry name" value="VC0467-like"/>
    <property type="match status" value="1"/>
</dbReference>
<dbReference type="AlphaFoldDB" id="A0A1E2VD32"/>
<protein>
    <recommendedName>
        <fullName evidence="2">UPF0301 protein BFW38_15505</fullName>
    </recommendedName>
</protein>
<dbReference type="PANTHER" id="PTHR30327">
    <property type="entry name" value="UNCHARACTERIZED PROTEIN YQGE"/>
    <property type="match status" value="1"/>
</dbReference>
<dbReference type="GO" id="GO:0005829">
    <property type="term" value="C:cytosol"/>
    <property type="evidence" value="ECO:0007669"/>
    <property type="project" value="TreeGrafter"/>
</dbReference>
<dbReference type="EMBL" id="MDTQ01000001">
    <property type="protein sequence ID" value="ODC04726.1"/>
    <property type="molecule type" value="Genomic_DNA"/>
</dbReference>
<evidence type="ECO:0000313" key="4">
    <source>
        <dbReference type="Proteomes" id="UP000094291"/>
    </source>
</evidence>
<dbReference type="Proteomes" id="UP000094291">
    <property type="component" value="Unassembled WGS sequence"/>
</dbReference>
<keyword evidence="4" id="KW-1185">Reference proteome</keyword>
<proteinExistence type="inferred from homology"/>
<name>A0A1E2VD32_9GAMM</name>
<comment type="caution">
    <text evidence="3">The sequence shown here is derived from an EMBL/GenBank/DDBJ whole genome shotgun (WGS) entry which is preliminary data.</text>
</comment>
<dbReference type="Gene3D" id="3.40.1740.10">
    <property type="entry name" value="VC0467-like"/>
    <property type="match status" value="1"/>
</dbReference>